<organism evidence="2 3">
    <name type="scientific">Roseateles paludis</name>
    <dbReference type="NCBI Taxonomy" id="3145238"/>
    <lineage>
        <taxon>Bacteria</taxon>
        <taxon>Pseudomonadati</taxon>
        <taxon>Pseudomonadota</taxon>
        <taxon>Betaproteobacteria</taxon>
        <taxon>Burkholderiales</taxon>
        <taxon>Sphaerotilaceae</taxon>
        <taxon>Roseateles</taxon>
    </lineage>
</organism>
<dbReference type="InterPro" id="IPR011335">
    <property type="entry name" value="Restrct_endonuc-II-like"/>
</dbReference>
<proteinExistence type="predicted"/>
<keyword evidence="2" id="KW-0255">Endonuclease</keyword>
<dbReference type="PANTHER" id="PTHR30015:SF7">
    <property type="entry name" value="TYPE IV METHYL-DIRECTED RESTRICTION ENZYME ECOKMRR"/>
    <property type="match status" value="1"/>
</dbReference>
<gene>
    <name evidence="2" type="ORF">ABDJ85_13535</name>
</gene>
<dbReference type="EMBL" id="JBDPZD010000003">
    <property type="protein sequence ID" value="MEO3692496.1"/>
    <property type="molecule type" value="Genomic_DNA"/>
</dbReference>
<keyword evidence="2" id="KW-0378">Hydrolase</keyword>
<name>A0ABV0G442_9BURK</name>
<dbReference type="InterPro" id="IPR052906">
    <property type="entry name" value="Type_IV_Methyl-Rstrct_Enzyme"/>
</dbReference>
<evidence type="ECO:0000313" key="3">
    <source>
        <dbReference type="Proteomes" id="UP001495147"/>
    </source>
</evidence>
<dbReference type="GO" id="GO:0004519">
    <property type="term" value="F:endonuclease activity"/>
    <property type="evidence" value="ECO:0007669"/>
    <property type="project" value="UniProtKB-KW"/>
</dbReference>
<dbReference type="Pfam" id="PF04471">
    <property type="entry name" value="Mrr_cat"/>
    <property type="match status" value="1"/>
</dbReference>
<evidence type="ECO:0000259" key="1">
    <source>
        <dbReference type="Pfam" id="PF04471"/>
    </source>
</evidence>
<protein>
    <submittedName>
        <fullName evidence="2">Restriction endonuclease</fullName>
    </submittedName>
</protein>
<keyword evidence="3" id="KW-1185">Reference proteome</keyword>
<accession>A0ABV0G442</accession>
<feature type="domain" description="Restriction endonuclease type IV Mrr" evidence="1">
    <location>
        <begin position="381"/>
        <end position="497"/>
    </location>
</feature>
<dbReference type="PANTHER" id="PTHR30015">
    <property type="entry name" value="MRR RESTRICTION SYSTEM PROTEIN"/>
    <property type="match status" value="1"/>
</dbReference>
<evidence type="ECO:0000313" key="2">
    <source>
        <dbReference type="EMBL" id="MEO3692496.1"/>
    </source>
</evidence>
<sequence length="516" mass="56728">MRTVAFNGTVEGVFQGGLPEPSRSIDIARVGDLLAIDSSPPYLPLFASLGSRPDYPVDTPEPPPDIAPLPHWTPWRPAFGEPAFAPPHYGPKLAFLNRFVDAAHRDEVAKVAAALARREYLLALCLKRNAEVAALAEKAKGLYESEAAKQRASHALLALDHSKAKAAFEMAFVAEQERLSKRKAWLEAPGAEGLLARIEATVRMVRVPHFVSREAQSRLDADSGILIHEHRFPDLSAVEWTKQVELRAGAATKPANQKEKREAAMKVYPALCLRLACELARLDMEGLVKAIAINGWADYTEKSTGHAKRAYCASLFATKEQLTDLNLRALDPFAAFNSLKGICARSLELTPIAPMIRLDTNDKRFVDGKEVLGNMADGENLASMDWEDFEHLCRQLFEKAFAASGAEVKVTQASRDQGVDAIIFDPDPLRGGKIVIQAKRYTNIVDVSAVRDLYGTVHNEGAIKGILVTTSHYGPDSYAFAKDKPLTLLDGPQLLGLLEQNGYKFRIDLAEAKRRL</sequence>
<dbReference type="InterPro" id="IPR007560">
    <property type="entry name" value="Restrct_endonuc_IV_Mrr"/>
</dbReference>
<dbReference type="Proteomes" id="UP001495147">
    <property type="component" value="Unassembled WGS sequence"/>
</dbReference>
<dbReference type="SUPFAM" id="SSF52980">
    <property type="entry name" value="Restriction endonuclease-like"/>
    <property type="match status" value="1"/>
</dbReference>
<reference evidence="2 3" key="1">
    <citation type="submission" date="2024-05" db="EMBL/GenBank/DDBJ databases">
        <title>Roseateles sp. DJS-2-20 16S ribosomal RNA gene Genome sequencing and assembly.</title>
        <authorList>
            <person name="Woo H."/>
        </authorList>
    </citation>
    <scope>NUCLEOTIDE SEQUENCE [LARGE SCALE GENOMIC DNA]</scope>
    <source>
        <strain evidence="2 3">DJS-2-20</strain>
    </source>
</reference>
<dbReference type="InterPro" id="IPR011856">
    <property type="entry name" value="tRNA_endonuc-like_dom_sf"/>
</dbReference>
<keyword evidence="2" id="KW-0540">Nuclease</keyword>
<dbReference type="RefSeq" id="WP_347705312.1">
    <property type="nucleotide sequence ID" value="NZ_JBDPZD010000003.1"/>
</dbReference>
<dbReference type="Gene3D" id="3.40.1350.10">
    <property type="match status" value="1"/>
</dbReference>
<comment type="caution">
    <text evidence="2">The sequence shown here is derived from an EMBL/GenBank/DDBJ whole genome shotgun (WGS) entry which is preliminary data.</text>
</comment>